<evidence type="ECO:0000313" key="2">
    <source>
        <dbReference type="Proteomes" id="UP000022835"/>
    </source>
</evidence>
<dbReference type="EMBL" id="JALN02000001">
    <property type="protein sequence ID" value="KDE98572.1"/>
    <property type="molecule type" value="Genomic_DNA"/>
</dbReference>
<gene>
    <name evidence="1" type="ORF">Y900_006365</name>
</gene>
<proteinExistence type="predicted"/>
<reference evidence="1" key="1">
    <citation type="submission" date="2014-05" db="EMBL/GenBank/DDBJ databases">
        <title>Genome sequence of Mycobacterium aromaticivorans strain JS19b1T (= DSM 45407T).</title>
        <authorList>
            <person name="Kwak Y."/>
            <person name="Park G.-S."/>
            <person name="Li Q.X."/>
            <person name="Lee S.-E."/>
            <person name="Shin J.-H."/>
        </authorList>
    </citation>
    <scope>NUCLEOTIDE SEQUENCE [LARGE SCALE GENOMIC DNA]</scope>
    <source>
        <strain evidence="1">JS19b1</strain>
    </source>
</reference>
<dbReference type="eggNOG" id="ENOG5030V36">
    <property type="taxonomic scope" value="Bacteria"/>
</dbReference>
<accession>A0A064CIF6</accession>
<protein>
    <submittedName>
        <fullName evidence="1">Uncharacterized protein</fullName>
    </submittedName>
</protein>
<name>A0A064CIF6_9MYCO</name>
<keyword evidence="2" id="KW-1185">Reference proteome</keyword>
<organism evidence="1 2">
    <name type="scientific">Mycolicibacterium aromaticivorans JS19b1 = JCM 16368</name>
    <dbReference type="NCBI Taxonomy" id="1440774"/>
    <lineage>
        <taxon>Bacteria</taxon>
        <taxon>Bacillati</taxon>
        <taxon>Actinomycetota</taxon>
        <taxon>Actinomycetes</taxon>
        <taxon>Mycobacteriales</taxon>
        <taxon>Mycobacteriaceae</taxon>
        <taxon>Mycolicibacterium</taxon>
    </lineage>
</organism>
<dbReference type="STRING" id="1440774.Y900_006365"/>
<sequence>MVSVDRSIPGDGPPEAYMLESTQCGRPDYIGNSPEVLIELIRSLLVPVPALVQDPLVQVGFPGQPPGELTYVGSWQWDVHGEARGTEFINRAAAATLAAIEAAGKD</sequence>
<evidence type="ECO:0000313" key="1">
    <source>
        <dbReference type="EMBL" id="KDE98572.1"/>
    </source>
</evidence>
<dbReference type="Proteomes" id="UP000022835">
    <property type="component" value="Unassembled WGS sequence"/>
</dbReference>
<dbReference type="AlphaFoldDB" id="A0A064CIF6"/>
<comment type="caution">
    <text evidence="1">The sequence shown here is derived from an EMBL/GenBank/DDBJ whole genome shotgun (WGS) entry which is preliminary data.</text>
</comment>